<feature type="compositionally biased region" description="Basic and acidic residues" evidence="1">
    <location>
        <begin position="1"/>
        <end position="11"/>
    </location>
</feature>
<dbReference type="EMBL" id="JH717843">
    <property type="protein sequence ID" value="EWY89840.1"/>
    <property type="molecule type" value="Genomic_DNA"/>
</dbReference>
<organism evidence="2 3">
    <name type="scientific">Fusarium oxysporum NRRL 32931</name>
    <dbReference type="NCBI Taxonomy" id="660029"/>
    <lineage>
        <taxon>Eukaryota</taxon>
        <taxon>Fungi</taxon>
        <taxon>Dikarya</taxon>
        <taxon>Ascomycota</taxon>
        <taxon>Pezizomycotina</taxon>
        <taxon>Sordariomycetes</taxon>
        <taxon>Hypocreomycetidae</taxon>
        <taxon>Hypocreales</taxon>
        <taxon>Nectriaceae</taxon>
        <taxon>Fusarium</taxon>
        <taxon>Fusarium oxysporum species complex</taxon>
    </lineage>
</organism>
<sequence>MTGSEEPHPDDILTLGALSQPPDDNATSLSGFDFVSGITNIVVSASSTILNAASKNDIFPGLAVARLEPTVGAQIAGRASEIADSNPPVWYLNFPLEINPSVREDLRDRAQTMLDFKCWVSMKWWSAVFQAIPTENESFNKLQQSTAFVQVAMQDLPQTPWLQSFEEPRVTKKVITCPFSDLHAEIINLAMRNFHSLDEQSRNAIEPVLKGIVRSASQSTVSYSDQKMVIAEKHEYRGGDIISSLRQICFSIGESFYDVQTGKDSSRRYVRCEVSFVQYEGVFNPLLWMEFTRNINGDSKKACEDFIRNQTINVPVSDDDAYEIFQPSAPFYDEHGRMARMMEREKLRAWRAISDISIDIPV</sequence>
<proteinExistence type="predicted"/>
<evidence type="ECO:0000313" key="2">
    <source>
        <dbReference type="EMBL" id="EWY89840.1"/>
    </source>
</evidence>
<dbReference type="Proteomes" id="UP000030753">
    <property type="component" value="Unassembled WGS sequence"/>
</dbReference>
<evidence type="ECO:0000256" key="1">
    <source>
        <dbReference type="SAM" id="MobiDB-lite"/>
    </source>
</evidence>
<dbReference type="HOGENOM" id="CLU_858183_0_0_1"/>
<feature type="region of interest" description="Disordered" evidence="1">
    <location>
        <begin position="1"/>
        <end position="20"/>
    </location>
</feature>
<gene>
    <name evidence="2" type="ORF">FOYG_07491</name>
</gene>
<protein>
    <submittedName>
        <fullName evidence="2">Uncharacterized protein</fullName>
    </submittedName>
</protein>
<reference evidence="2 3" key="1">
    <citation type="submission" date="2011-06" db="EMBL/GenBank/DDBJ databases">
        <title>The Genome Sequence of Fusarium oxysporum FOSC 3-a.</title>
        <authorList>
            <consortium name="The Broad Institute Genome Sequencing Platform"/>
            <person name="Ma L.-J."/>
            <person name="Gale L.R."/>
            <person name="Schwartz D.C."/>
            <person name="Zhou S."/>
            <person name="Corby-Kistler H."/>
            <person name="Young S.K."/>
            <person name="Zeng Q."/>
            <person name="Gargeya S."/>
            <person name="Fitzgerald M."/>
            <person name="Haas B."/>
            <person name="Abouelleil A."/>
            <person name="Alvarado L."/>
            <person name="Arachchi H.M."/>
            <person name="Berlin A."/>
            <person name="Brown A."/>
            <person name="Chapman S.B."/>
            <person name="Chen Z."/>
            <person name="Dunbar C."/>
            <person name="Freedman E."/>
            <person name="Gearin G."/>
            <person name="Gellesch M."/>
            <person name="Goldberg J."/>
            <person name="Griggs A."/>
            <person name="Gujja S."/>
            <person name="Heiman D."/>
            <person name="Howarth C."/>
            <person name="Larson L."/>
            <person name="Lui A."/>
            <person name="MacDonald P.J.P."/>
            <person name="Mehta T."/>
            <person name="Montmayeur A."/>
            <person name="Murphy C."/>
            <person name="Neiman D."/>
            <person name="Pearson M."/>
            <person name="Priest M."/>
            <person name="Roberts A."/>
            <person name="Saif S."/>
            <person name="Shea T."/>
            <person name="Shenoy N."/>
            <person name="Sisk P."/>
            <person name="Stolte C."/>
            <person name="Sykes S."/>
            <person name="Wortman J."/>
            <person name="Nusbaum C."/>
            <person name="Birren B."/>
        </authorList>
    </citation>
    <scope>NUCLEOTIDE SEQUENCE [LARGE SCALE GENOMIC DNA]</scope>
    <source>
        <strain evidence="3">FOSC 3-a</strain>
    </source>
</reference>
<dbReference type="AlphaFoldDB" id="W9I956"/>
<name>W9I956_FUSOX</name>
<accession>W9I956</accession>
<evidence type="ECO:0000313" key="3">
    <source>
        <dbReference type="Proteomes" id="UP000030753"/>
    </source>
</evidence>